<dbReference type="EMBL" id="KZ110598">
    <property type="protein sequence ID" value="OSX61499.1"/>
    <property type="molecule type" value="Genomic_DNA"/>
</dbReference>
<name>A0A1X6MYQ9_9APHY</name>
<protein>
    <submittedName>
        <fullName evidence="2">Uncharacterized protein</fullName>
    </submittedName>
</protein>
<gene>
    <name evidence="2" type="ORF">POSPLADRAFT_1074559</name>
</gene>
<dbReference type="Pfam" id="PF15496">
    <property type="entry name" value="DUF4646"/>
    <property type="match status" value="1"/>
</dbReference>
<sequence>MSHITPYLLEKPSNSSRQSVSTRSGASTWETTDPSDVPPPAYEEHYSPPSNASAAFKDAPHTAAGSSYMLDKPAGPPMHISPYAPPPDAPSSSKNAAPSMHTVRSSSSTDSGAVELLNPPPASFARTPPPTLSYAPFPPTALLSYSSDLVEGFPGLAPPSILVPHPFAAHDVNEGDWLRFLGDMQAAAHLAPGSKFVATIAPAAMRIPLPLTAMLVSKGIDVHLKNRKKGPVGDVIDQWNHCFFHPRRMHVVLAQGKISYSGPEAPPPDMVRGSSRTAHALAEDDAYEDDNYSDRASVIFDEAMQKPKSWGAAYKHQKQRRRDWSRSTGEKWRIVVAFRDFVL</sequence>
<feature type="compositionally biased region" description="Pro residues" evidence="1">
    <location>
        <begin position="118"/>
        <end position="127"/>
    </location>
</feature>
<feature type="compositionally biased region" description="Low complexity" evidence="1">
    <location>
        <begin position="13"/>
        <end position="27"/>
    </location>
</feature>
<dbReference type="GeneID" id="36327671"/>
<dbReference type="RefSeq" id="XP_024338293.1">
    <property type="nucleotide sequence ID" value="XM_024482722.1"/>
</dbReference>
<dbReference type="AlphaFoldDB" id="A0A1X6MYQ9"/>
<accession>A0A1X6MYQ9</accession>
<organism evidence="2 3">
    <name type="scientific">Postia placenta MAD-698-R-SB12</name>
    <dbReference type="NCBI Taxonomy" id="670580"/>
    <lineage>
        <taxon>Eukaryota</taxon>
        <taxon>Fungi</taxon>
        <taxon>Dikarya</taxon>
        <taxon>Basidiomycota</taxon>
        <taxon>Agaricomycotina</taxon>
        <taxon>Agaricomycetes</taxon>
        <taxon>Polyporales</taxon>
        <taxon>Adustoporiaceae</taxon>
        <taxon>Rhodonia</taxon>
    </lineage>
</organism>
<feature type="compositionally biased region" description="Polar residues" evidence="1">
    <location>
        <begin position="102"/>
        <end position="111"/>
    </location>
</feature>
<dbReference type="InterPro" id="IPR028018">
    <property type="entry name" value="DUF4646"/>
</dbReference>
<proteinExistence type="predicted"/>
<dbReference type="STRING" id="670580.A0A1X6MYQ9"/>
<dbReference type="OrthoDB" id="5314275at2759"/>
<evidence type="ECO:0000256" key="1">
    <source>
        <dbReference type="SAM" id="MobiDB-lite"/>
    </source>
</evidence>
<feature type="region of interest" description="Disordered" evidence="1">
    <location>
        <begin position="1"/>
        <end position="127"/>
    </location>
</feature>
<evidence type="ECO:0000313" key="2">
    <source>
        <dbReference type="EMBL" id="OSX61499.1"/>
    </source>
</evidence>
<reference evidence="2 3" key="1">
    <citation type="submission" date="2017-04" db="EMBL/GenBank/DDBJ databases">
        <title>Genome Sequence of the Model Brown-Rot Fungus Postia placenta SB12.</title>
        <authorList>
            <consortium name="DOE Joint Genome Institute"/>
            <person name="Gaskell J."/>
            <person name="Kersten P."/>
            <person name="Larrondo L.F."/>
            <person name="Canessa P."/>
            <person name="Martinez D."/>
            <person name="Hibbett D."/>
            <person name="Schmoll M."/>
            <person name="Kubicek C.P."/>
            <person name="Martinez A.T."/>
            <person name="Yadav J."/>
            <person name="Master E."/>
            <person name="Magnuson J.K."/>
            <person name="James T."/>
            <person name="Yaver D."/>
            <person name="Berka R."/>
            <person name="Labutti K."/>
            <person name="Lipzen A."/>
            <person name="Aerts A."/>
            <person name="Barry K."/>
            <person name="Henrissat B."/>
            <person name="Blanchette R."/>
            <person name="Grigoriev I."/>
            <person name="Cullen D."/>
        </authorList>
    </citation>
    <scope>NUCLEOTIDE SEQUENCE [LARGE SCALE GENOMIC DNA]</scope>
    <source>
        <strain evidence="2 3">MAD-698-R-SB12</strain>
    </source>
</reference>
<feature type="compositionally biased region" description="Low complexity" evidence="1">
    <location>
        <begin position="90"/>
        <end position="99"/>
    </location>
</feature>
<evidence type="ECO:0000313" key="3">
    <source>
        <dbReference type="Proteomes" id="UP000194127"/>
    </source>
</evidence>
<dbReference type="Proteomes" id="UP000194127">
    <property type="component" value="Unassembled WGS sequence"/>
</dbReference>
<keyword evidence="3" id="KW-1185">Reference proteome</keyword>